<evidence type="ECO:0000313" key="3">
    <source>
        <dbReference type="Proteomes" id="UP000695562"/>
    </source>
</evidence>
<feature type="compositionally biased region" description="Basic and acidic residues" evidence="1">
    <location>
        <begin position="209"/>
        <end position="220"/>
    </location>
</feature>
<accession>A0A8J4Q483</accession>
<name>A0A8J4Q483_9MYCE</name>
<evidence type="ECO:0000256" key="1">
    <source>
        <dbReference type="SAM" id="MobiDB-lite"/>
    </source>
</evidence>
<feature type="compositionally biased region" description="Basic and acidic residues" evidence="1">
    <location>
        <begin position="177"/>
        <end position="201"/>
    </location>
</feature>
<comment type="caution">
    <text evidence="2">The sequence shown here is derived from an EMBL/GenBank/DDBJ whole genome shotgun (WGS) entry which is preliminary data.</text>
</comment>
<feature type="region of interest" description="Disordered" evidence="1">
    <location>
        <begin position="170"/>
        <end position="230"/>
    </location>
</feature>
<organism evidence="2 3">
    <name type="scientific">Polysphondylium violaceum</name>
    <dbReference type="NCBI Taxonomy" id="133409"/>
    <lineage>
        <taxon>Eukaryota</taxon>
        <taxon>Amoebozoa</taxon>
        <taxon>Evosea</taxon>
        <taxon>Eumycetozoa</taxon>
        <taxon>Dictyostelia</taxon>
        <taxon>Dictyosteliales</taxon>
        <taxon>Dictyosteliaceae</taxon>
        <taxon>Polysphondylium</taxon>
    </lineage>
</organism>
<reference evidence="2" key="1">
    <citation type="submission" date="2020-01" db="EMBL/GenBank/DDBJ databases">
        <title>Development of genomics and gene disruption for Polysphondylium violaceum indicates a role for the polyketide synthase stlB in stalk morphogenesis.</title>
        <authorList>
            <person name="Narita B."/>
            <person name="Kawabe Y."/>
            <person name="Kin K."/>
            <person name="Saito T."/>
            <person name="Gibbs R."/>
            <person name="Kuspa A."/>
            <person name="Muzny D."/>
            <person name="Queller D."/>
            <person name="Richards S."/>
            <person name="Strassman J."/>
            <person name="Sucgang R."/>
            <person name="Worley K."/>
            <person name="Schaap P."/>
        </authorList>
    </citation>
    <scope>NUCLEOTIDE SEQUENCE</scope>
    <source>
        <strain evidence="2">QSvi11</strain>
    </source>
</reference>
<dbReference type="Proteomes" id="UP000695562">
    <property type="component" value="Unassembled WGS sequence"/>
</dbReference>
<evidence type="ECO:0000313" key="2">
    <source>
        <dbReference type="EMBL" id="KAF2073661.1"/>
    </source>
</evidence>
<keyword evidence="3" id="KW-1185">Reference proteome</keyword>
<feature type="compositionally biased region" description="Acidic residues" evidence="1">
    <location>
        <begin position="221"/>
        <end position="230"/>
    </location>
</feature>
<sequence length="325" mass="38330">MKREIDNDISTDIDDDGDVVVGIKLFKSSCQYLSTEPQLPLLYKSLTLIHSQRQEYLESLDNAQRKRKLSKFVQNSISKSNSGNSNHRYNEQERKERLQKLRQCVVTLDEIKFYQSIPTPMKKNQIVYKNTESEYSDSFANINTLNYEYKDIFLSQPILDQIDLIENINSNSNNDNDDSKGEQEIKNSDNETKEKEEKESQQVEEEENQKEQEQEQKQENLDVDGGDDQEEQLDESVNLFPYYPTPIKIYNIIDDNPENKIIQSKLFNKNYITKKYLYRNSHFYNIYKDYQNPNAITNTVNDTTTPTPTLSKKQLKKKKFFKSRK</sequence>
<proteinExistence type="predicted"/>
<dbReference type="AlphaFoldDB" id="A0A8J4Q483"/>
<gene>
    <name evidence="2" type="ORF">CYY_005011</name>
</gene>
<protein>
    <submittedName>
        <fullName evidence="2">Uncharacterized protein</fullName>
    </submittedName>
</protein>
<dbReference type="EMBL" id="AJWJ01000190">
    <property type="protein sequence ID" value="KAF2073661.1"/>
    <property type="molecule type" value="Genomic_DNA"/>
</dbReference>